<name>A0AAF0ZHP6_9CHRO</name>
<dbReference type="InterPro" id="IPR038717">
    <property type="entry name" value="Tc1-like_DDE_dom"/>
</dbReference>
<reference evidence="2" key="1">
    <citation type="submission" date="2023-11" db="EMBL/GenBank/DDBJ databases">
        <title>Genome sequence of Cyanobacterium aponinum BCRC AL20115.</title>
        <authorList>
            <person name="Chang H.-Y."/>
            <person name="Lin K.-M."/>
            <person name="Hsueh H.-T."/>
            <person name="Chu H.-A."/>
            <person name="Kuo C.-H."/>
        </authorList>
    </citation>
    <scope>NUCLEOTIDE SEQUENCE</scope>
    <source>
        <strain evidence="2">AL20115</strain>
    </source>
</reference>
<dbReference type="InterPro" id="IPR036397">
    <property type="entry name" value="RNaseH_sf"/>
</dbReference>
<evidence type="ECO:0000313" key="2">
    <source>
        <dbReference type="EMBL" id="WPF90462.1"/>
    </source>
</evidence>
<dbReference type="InterPro" id="IPR047655">
    <property type="entry name" value="Transpos_IS630-like"/>
</dbReference>
<dbReference type="Pfam" id="PF13358">
    <property type="entry name" value="DDE_3"/>
    <property type="match status" value="1"/>
</dbReference>
<dbReference type="EMBL" id="CP138348">
    <property type="protein sequence ID" value="WPF90462.1"/>
    <property type="molecule type" value="Genomic_DNA"/>
</dbReference>
<protein>
    <submittedName>
        <fullName evidence="2">IS630 family transposase</fullName>
    </submittedName>
</protein>
<gene>
    <name evidence="2" type="ORF">SAY89_15505</name>
</gene>
<dbReference type="GO" id="GO:0003676">
    <property type="term" value="F:nucleic acid binding"/>
    <property type="evidence" value="ECO:0007669"/>
    <property type="project" value="InterPro"/>
</dbReference>
<dbReference type="NCBIfam" id="NF033545">
    <property type="entry name" value="transpos_IS630"/>
    <property type="match status" value="1"/>
</dbReference>
<organism evidence="2">
    <name type="scientific">Cyanobacterium aponinum AL20115</name>
    <dbReference type="NCBI Taxonomy" id="3090662"/>
    <lineage>
        <taxon>Bacteria</taxon>
        <taxon>Bacillati</taxon>
        <taxon>Cyanobacteriota</taxon>
        <taxon>Cyanophyceae</taxon>
        <taxon>Oscillatoriophycideae</taxon>
        <taxon>Chroococcales</taxon>
        <taxon>Geminocystaceae</taxon>
        <taxon>Cyanobacterium</taxon>
    </lineage>
</organism>
<proteinExistence type="predicted"/>
<sequence>MWKRTRTSHQKKQDLKRVKQKRADLEMLEIAAALGEIDLLYGDESGFCCWSEATYSYYFCGEQKRQEQTKKRGKRLSIMGIWQPLAEFFYGLVVGSLKSEEFIVMMDQQAKIAQAQKRMRVVVLDNGSIHVSKKVKEKYQDWEAQGLYFFFLPAYCSQMNPIELEWQHLKEEELAGQMFESEKELACHVIWGLESRGEKNNHNLKFINLKTA</sequence>
<feature type="domain" description="Tc1-like transposase DDE" evidence="1">
    <location>
        <begin position="38"/>
        <end position="185"/>
    </location>
</feature>
<dbReference type="Gene3D" id="3.30.420.10">
    <property type="entry name" value="Ribonuclease H-like superfamily/Ribonuclease H"/>
    <property type="match status" value="1"/>
</dbReference>
<accession>A0AAF0ZHP6</accession>
<dbReference type="AlphaFoldDB" id="A0AAF0ZHP6"/>
<evidence type="ECO:0000259" key="1">
    <source>
        <dbReference type="Pfam" id="PF13358"/>
    </source>
</evidence>